<evidence type="ECO:0000313" key="2">
    <source>
        <dbReference type="Proteomes" id="UP000580691"/>
    </source>
</evidence>
<dbReference type="AlphaFoldDB" id="A0A7K4U2P3"/>
<dbReference type="Proteomes" id="UP000580691">
    <property type="component" value="Unassembled WGS sequence"/>
</dbReference>
<keyword evidence="2" id="KW-1185">Reference proteome</keyword>
<feature type="non-terminal residue" evidence="1">
    <location>
        <position position="1"/>
    </location>
</feature>
<reference evidence="1 2" key="1">
    <citation type="submission" date="2019-09" db="EMBL/GenBank/DDBJ databases">
        <title>Bird 10,000 Genomes (B10K) Project - Family phase.</title>
        <authorList>
            <person name="Zhang G."/>
        </authorList>
    </citation>
    <scope>NUCLEOTIDE SEQUENCE [LARGE SCALE GENOMIC DNA]</scope>
    <source>
        <strain evidence="1">B10K-DU-002-08</strain>
        <tissue evidence="1">Muscle</tissue>
    </source>
</reference>
<protein>
    <submittedName>
        <fullName evidence="1">MYO5B protein</fullName>
    </submittedName>
</protein>
<comment type="caution">
    <text evidence="1">The sequence shown here is derived from an EMBL/GenBank/DDBJ whole genome shotgun (WGS) entry which is preliminary data.</text>
</comment>
<organism evidence="1 2">
    <name type="scientific">Sinosuthora webbiana</name>
    <dbReference type="NCBI Taxonomy" id="337173"/>
    <lineage>
        <taxon>Eukaryota</taxon>
        <taxon>Metazoa</taxon>
        <taxon>Chordata</taxon>
        <taxon>Craniata</taxon>
        <taxon>Vertebrata</taxon>
        <taxon>Euteleostomi</taxon>
        <taxon>Archelosauria</taxon>
        <taxon>Archosauria</taxon>
        <taxon>Dinosauria</taxon>
        <taxon>Saurischia</taxon>
        <taxon>Theropoda</taxon>
        <taxon>Coelurosauria</taxon>
        <taxon>Aves</taxon>
        <taxon>Neognathae</taxon>
        <taxon>Neoaves</taxon>
        <taxon>Telluraves</taxon>
        <taxon>Australaves</taxon>
        <taxon>Passeriformes</taxon>
        <taxon>Sylvioidea</taxon>
        <taxon>Sylviidae</taxon>
        <taxon>Sinosuthora</taxon>
    </lineage>
</organism>
<gene>
    <name evidence="1" type="primary">Myo5b_4</name>
    <name evidence="1" type="ORF">SINWEB_R14703</name>
</gene>
<feature type="non-terminal residue" evidence="1">
    <location>
        <position position="73"/>
    </location>
</feature>
<proteinExistence type="predicted"/>
<name>A0A7K4U2P3_9SYLV</name>
<dbReference type="SUPFAM" id="SSF50084">
    <property type="entry name" value="Myosin S1 fragment, N-terminal domain"/>
    <property type="match status" value="1"/>
</dbReference>
<accession>A0A7K4U2P3</accession>
<dbReference type="OrthoDB" id="6108017at2759"/>
<sequence length="73" mass="8259">QGARLWIPHHIEVWRVTEITRGYKEGDTALHPHLEDGSTLPYPIELQLSPLCSLWGAHDLVALSHLHEPAVLH</sequence>
<evidence type="ECO:0000313" key="1">
    <source>
        <dbReference type="EMBL" id="NWR03880.1"/>
    </source>
</evidence>
<dbReference type="EMBL" id="VXBN01006698">
    <property type="protein sequence ID" value="NWR03880.1"/>
    <property type="molecule type" value="Genomic_DNA"/>
</dbReference>